<dbReference type="EMBL" id="JAPJDA010000002">
    <property type="protein sequence ID" value="MCX2836797.1"/>
    <property type="molecule type" value="Genomic_DNA"/>
</dbReference>
<reference evidence="2" key="1">
    <citation type="submission" date="2022-11" db="EMBL/GenBank/DDBJ databases">
        <title>Salinimicrobium profundisediminis sp. nov., isolated from deep-sea sediment of the Mariana Trench.</title>
        <authorList>
            <person name="Fu H."/>
        </authorList>
    </citation>
    <scope>NUCLEOTIDE SEQUENCE</scope>
    <source>
        <strain evidence="2">MT39</strain>
    </source>
</reference>
<feature type="transmembrane region" description="Helical" evidence="1">
    <location>
        <begin position="12"/>
        <end position="30"/>
    </location>
</feature>
<dbReference type="Proteomes" id="UP001148482">
    <property type="component" value="Unassembled WGS sequence"/>
</dbReference>
<comment type="caution">
    <text evidence="2">The sequence shown here is derived from an EMBL/GenBank/DDBJ whole genome shotgun (WGS) entry which is preliminary data.</text>
</comment>
<accession>A0A9X3I0C9</accession>
<organism evidence="2 3">
    <name type="scientific">Salinimicrobium profundisediminis</name>
    <dbReference type="NCBI Taxonomy" id="2994553"/>
    <lineage>
        <taxon>Bacteria</taxon>
        <taxon>Pseudomonadati</taxon>
        <taxon>Bacteroidota</taxon>
        <taxon>Flavobacteriia</taxon>
        <taxon>Flavobacteriales</taxon>
        <taxon>Flavobacteriaceae</taxon>
        <taxon>Salinimicrobium</taxon>
    </lineage>
</organism>
<name>A0A9X3I0C9_9FLAO</name>
<evidence type="ECO:0000313" key="3">
    <source>
        <dbReference type="Proteomes" id="UP001148482"/>
    </source>
</evidence>
<protein>
    <submittedName>
        <fullName evidence="2">Uncharacterized protein</fullName>
    </submittedName>
</protein>
<proteinExistence type="predicted"/>
<dbReference type="RefSeq" id="WP_266067977.1">
    <property type="nucleotide sequence ID" value="NZ_JAPJDA010000002.1"/>
</dbReference>
<evidence type="ECO:0000256" key="1">
    <source>
        <dbReference type="SAM" id="Phobius"/>
    </source>
</evidence>
<keyword evidence="1" id="KW-0812">Transmembrane</keyword>
<sequence length="220" mass="25957">MKKWFKKHYQWVIGVVLIPIFIAFLSLINLSPSNQNVQNISTDEISGGVIGNNNTFNVMKQKFSEEHIKLIKRRRDYINENIDRWYKYEDGKKYLYHFNILVDDLLSAAKDGNSILFQEILREIHFLSFRLERNNEIKKIVTEEPGMQFYPNTNTGMFLDYEKRGFIGGKIMNLLTRGVDAMIYLPNDSVSQLHLDSLYEVPENKKMNVLKFDTIFNYTH</sequence>
<keyword evidence="3" id="KW-1185">Reference proteome</keyword>
<keyword evidence="1" id="KW-1133">Transmembrane helix</keyword>
<gene>
    <name evidence="2" type="ORF">OQ279_01420</name>
</gene>
<dbReference type="AlphaFoldDB" id="A0A9X3I0C9"/>
<keyword evidence="1" id="KW-0472">Membrane</keyword>
<evidence type="ECO:0000313" key="2">
    <source>
        <dbReference type="EMBL" id="MCX2836797.1"/>
    </source>
</evidence>